<keyword evidence="2" id="KW-1185">Reference proteome</keyword>
<organism evidence="1 2">
    <name type="scientific">Neophaeococcomyces mojaviensis</name>
    <dbReference type="NCBI Taxonomy" id="3383035"/>
    <lineage>
        <taxon>Eukaryota</taxon>
        <taxon>Fungi</taxon>
        <taxon>Dikarya</taxon>
        <taxon>Ascomycota</taxon>
        <taxon>Pezizomycotina</taxon>
        <taxon>Eurotiomycetes</taxon>
        <taxon>Chaetothyriomycetidae</taxon>
        <taxon>Chaetothyriales</taxon>
        <taxon>Chaetothyriales incertae sedis</taxon>
        <taxon>Neophaeococcomyces</taxon>
    </lineage>
</organism>
<dbReference type="Proteomes" id="UP001172386">
    <property type="component" value="Unassembled WGS sequence"/>
</dbReference>
<comment type="caution">
    <text evidence="1">The sequence shown here is derived from an EMBL/GenBank/DDBJ whole genome shotgun (WGS) entry which is preliminary data.</text>
</comment>
<sequence length="218" mass="25017">MARPTNTTTQTVFERTDPSSATNNAIFELQSDPARPGLTRITLPANSTWTPGPHWHERHTEFFKVIRGKVIIKLDGLVKVIGPEDGTQRVDRFVVHEFMRADRNQPEDKKDAGDVITEEWTDPADGSKHVFFRNIFSTLQDSDRYWKSWTSLQIIVTCAEYDNFDVILPGMFQYAMTYTLFSTVRVLGRVLRLRPWYEEYTPEGLRSAAVGGQNSKQD</sequence>
<evidence type="ECO:0000313" key="2">
    <source>
        <dbReference type="Proteomes" id="UP001172386"/>
    </source>
</evidence>
<gene>
    <name evidence="1" type="ORF">H2198_001506</name>
</gene>
<dbReference type="EMBL" id="JAPDRQ010000017">
    <property type="protein sequence ID" value="KAJ9662155.1"/>
    <property type="molecule type" value="Genomic_DNA"/>
</dbReference>
<protein>
    <submittedName>
        <fullName evidence="1">Uncharacterized protein</fullName>
    </submittedName>
</protein>
<evidence type="ECO:0000313" key="1">
    <source>
        <dbReference type="EMBL" id="KAJ9662155.1"/>
    </source>
</evidence>
<reference evidence="1" key="1">
    <citation type="submission" date="2022-10" db="EMBL/GenBank/DDBJ databases">
        <title>Culturing micro-colonial fungi from biological soil crusts in the Mojave desert and describing Neophaeococcomyces mojavensis, and introducing the new genera and species Taxawa tesnikishii.</title>
        <authorList>
            <person name="Kurbessoian T."/>
            <person name="Stajich J.E."/>
        </authorList>
    </citation>
    <scope>NUCLEOTIDE SEQUENCE</scope>
    <source>
        <strain evidence="1">JES_112</strain>
    </source>
</reference>
<proteinExistence type="predicted"/>
<accession>A0ACC3AGM1</accession>
<name>A0ACC3AGM1_9EURO</name>